<reference evidence="2" key="1">
    <citation type="submission" date="2019-06" db="EMBL/GenBank/DDBJ databases">
        <title>Complete genome sequence of Serratia marcescens phage Muldoon.</title>
        <authorList>
            <person name="Campbell S."/>
            <person name="Atkinson C."/>
            <person name="Moreland R."/>
            <person name="Liu M."/>
            <person name="Ramsey J."/>
            <person name="Leavitt J."/>
        </authorList>
    </citation>
    <scope>NUCLEOTIDE SEQUENCE [LARGE SCALE GENOMIC DNA]</scope>
</reference>
<gene>
    <name evidence="1" type="ORF">CPT_Muldoon_211</name>
</gene>
<sequence>MATVKASELYVGQKLTAGDVFYINHNLAHDEYEIEIRVIDNDSGEIEYLPMVVSPDEEFEL</sequence>
<name>A0A5P8PHH4_9CAUD</name>
<dbReference type="EMBL" id="MN095771">
    <property type="protein sequence ID" value="QFR56162.1"/>
    <property type="molecule type" value="Genomic_DNA"/>
</dbReference>
<proteinExistence type="predicted"/>
<organism evidence="1 2">
    <name type="scientific">Serratia phage Muldoon</name>
    <dbReference type="NCBI Taxonomy" id="2601678"/>
    <lineage>
        <taxon>Viruses</taxon>
        <taxon>Duplodnaviria</taxon>
        <taxon>Heunggongvirae</taxon>
        <taxon>Uroviricota</taxon>
        <taxon>Caudoviricetes</taxon>
        <taxon>Muldoonvirus</taxon>
        <taxon>Muldoonvirus muldoon</taxon>
    </lineage>
</organism>
<dbReference type="Proteomes" id="UP000326777">
    <property type="component" value="Genome"/>
</dbReference>
<protein>
    <submittedName>
        <fullName evidence="1">Uncharacterized protein</fullName>
    </submittedName>
</protein>
<accession>A0A5P8PHH4</accession>
<evidence type="ECO:0000313" key="2">
    <source>
        <dbReference type="Proteomes" id="UP000326777"/>
    </source>
</evidence>
<evidence type="ECO:0000313" key="1">
    <source>
        <dbReference type="EMBL" id="QFR56162.1"/>
    </source>
</evidence>
<keyword evidence="2" id="KW-1185">Reference proteome</keyword>